<dbReference type="AlphaFoldDB" id="A0A9N9K0Q3"/>
<accession>A0A9N9K0Q3</accession>
<dbReference type="EMBL" id="CAJVPZ010078304">
    <property type="protein sequence ID" value="CAG8806082.1"/>
    <property type="molecule type" value="Genomic_DNA"/>
</dbReference>
<gene>
    <name evidence="1" type="ORF">RFULGI_LOCUS18240</name>
</gene>
<keyword evidence="2" id="KW-1185">Reference proteome</keyword>
<comment type="caution">
    <text evidence="1">The sequence shown here is derived from an EMBL/GenBank/DDBJ whole genome shotgun (WGS) entry which is preliminary data.</text>
</comment>
<dbReference type="Proteomes" id="UP000789396">
    <property type="component" value="Unassembled WGS sequence"/>
</dbReference>
<name>A0A9N9K0Q3_9GLOM</name>
<proteinExistence type="predicted"/>
<organism evidence="1 2">
    <name type="scientific">Racocetra fulgida</name>
    <dbReference type="NCBI Taxonomy" id="60492"/>
    <lineage>
        <taxon>Eukaryota</taxon>
        <taxon>Fungi</taxon>
        <taxon>Fungi incertae sedis</taxon>
        <taxon>Mucoromycota</taxon>
        <taxon>Glomeromycotina</taxon>
        <taxon>Glomeromycetes</taxon>
        <taxon>Diversisporales</taxon>
        <taxon>Gigasporaceae</taxon>
        <taxon>Racocetra</taxon>
    </lineage>
</organism>
<protein>
    <submittedName>
        <fullName evidence="1">3622_t:CDS:1</fullName>
    </submittedName>
</protein>
<feature type="non-terminal residue" evidence="1">
    <location>
        <position position="42"/>
    </location>
</feature>
<reference evidence="1" key="1">
    <citation type="submission" date="2021-06" db="EMBL/GenBank/DDBJ databases">
        <authorList>
            <person name="Kallberg Y."/>
            <person name="Tangrot J."/>
            <person name="Rosling A."/>
        </authorList>
    </citation>
    <scope>NUCLEOTIDE SEQUENCE</scope>
    <source>
        <strain evidence="1">IN212</strain>
    </source>
</reference>
<sequence length="42" mass="5054">QPKRINFEKSTLITNNNIEKPQLLSKKRKVNLEKYKHYGKLI</sequence>
<evidence type="ECO:0000313" key="2">
    <source>
        <dbReference type="Proteomes" id="UP000789396"/>
    </source>
</evidence>
<evidence type="ECO:0000313" key="1">
    <source>
        <dbReference type="EMBL" id="CAG8806082.1"/>
    </source>
</evidence>